<organism evidence="1 2">
    <name type="scientific">Actomonas aquatica</name>
    <dbReference type="NCBI Taxonomy" id="2866162"/>
    <lineage>
        <taxon>Bacteria</taxon>
        <taxon>Pseudomonadati</taxon>
        <taxon>Verrucomicrobiota</taxon>
        <taxon>Opitutia</taxon>
        <taxon>Opitutales</taxon>
        <taxon>Opitutaceae</taxon>
        <taxon>Actomonas</taxon>
    </lineage>
</organism>
<accession>A0ABZ1CC39</accession>
<dbReference type="SUPFAM" id="SSF52091">
    <property type="entry name" value="SpoIIaa-like"/>
    <property type="match status" value="1"/>
</dbReference>
<sequence length="130" mass="14662">MIDQLPSPSEDTLVFSATGILSARDYESDFAPRIEQAIAKQGKVNLVLHLDENFEGWDFGAMWDDARFGYKHRHDFKHIAVVGAQAWFKWAMQLGSKVLDGEFRTFEEGQLDEAIAWITGAVVETANARD</sequence>
<dbReference type="InterPro" id="IPR038396">
    <property type="entry name" value="SpoIIAA-like_sf"/>
</dbReference>
<evidence type="ECO:0000313" key="1">
    <source>
        <dbReference type="EMBL" id="WRQ87855.1"/>
    </source>
</evidence>
<dbReference type="InterPro" id="IPR021866">
    <property type="entry name" value="SpoIIAA-like"/>
</dbReference>
<name>A0ABZ1CC39_9BACT</name>
<keyword evidence="2" id="KW-1185">Reference proteome</keyword>
<protein>
    <submittedName>
        <fullName evidence="1">STAS/SEC14 domain-containing protein</fullName>
    </submittedName>
</protein>
<dbReference type="Pfam" id="PF11964">
    <property type="entry name" value="SpoIIAA-like"/>
    <property type="match status" value="1"/>
</dbReference>
<dbReference type="Gene3D" id="3.40.50.10600">
    <property type="entry name" value="SpoIIaa-like domains"/>
    <property type="match status" value="1"/>
</dbReference>
<dbReference type="EMBL" id="CP139781">
    <property type="protein sequence ID" value="WRQ87855.1"/>
    <property type="molecule type" value="Genomic_DNA"/>
</dbReference>
<reference evidence="1 2" key="1">
    <citation type="submission" date="2023-12" db="EMBL/GenBank/DDBJ databases">
        <title>Description of an unclassified Opitutus bacterium of Verrucomicrobiota.</title>
        <authorList>
            <person name="Zhang D.-F."/>
        </authorList>
    </citation>
    <scope>NUCLEOTIDE SEQUENCE [LARGE SCALE GENOMIC DNA]</scope>
    <source>
        <strain evidence="1 2">WL0086</strain>
    </source>
</reference>
<dbReference type="Proteomes" id="UP000738431">
    <property type="component" value="Chromosome"/>
</dbReference>
<proteinExistence type="predicted"/>
<dbReference type="InterPro" id="IPR036513">
    <property type="entry name" value="STAS_dom_sf"/>
</dbReference>
<gene>
    <name evidence="1" type="ORF">K1X11_000440</name>
</gene>
<dbReference type="RefSeq" id="WP_221029103.1">
    <property type="nucleotide sequence ID" value="NZ_CP139781.1"/>
</dbReference>
<evidence type="ECO:0000313" key="2">
    <source>
        <dbReference type="Proteomes" id="UP000738431"/>
    </source>
</evidence>